<dbReference type="KEGG" id="dcb:C3Y92_04195"/>
<protein>
    <submittedName>
        <fullName evidence="4">Flavodoxin family protein</fullName>
    </submittedName>
</protein>
<dbReference type="RefSeq" id="WP_129349789.1">
    <property type="nucleotide sequence ID" value="NZ_CP026538.1"/>
</dbReference>
<evidence type="ECO:0000313" key="4">
    <source>
        <dbReference type="EMBL" id="QAZ66484.1"/>
    </source>
</evidence>
<dbReference type="InterPro" id="IPR051796">
    <property type="entry name" value="ISF_SsuE-like"/>
</dbReference>
<feature type="domain" description="NADPH-dependent FMN reductase-like" evidence="3">
    <location>
        <begin position="7"/>
        <end position="137"/>
    </location>
</feature>
<keyword evidence="5" id="KW-1185">Reference proteome</keyword>
<dbReference type="SUPFAM" id="SSF52218">
    <property type="entry name" value="Flavoproteins"/>
    <property type="match status" value="1"/>
</dbReference>
<keyword evidence="1" id="KW-0285">Flavoprotein</keyword>
<reference evidence="4 5" key="1">
    <citation type="submission" date="2018-02" db="EMBL/GenBank/DDBJ databases">
        <title>Genome sequence of Desulfovibrio carbinolicus DSM 3852.</title>
        <authorList>
            <person name="Wilbanks E."/>
            <person name="Skennerton C.T."/>
            <person name="Orphan V.J."/>
        </authorList>
    </citation>
    <scope>NUCLEOTIDE SEQUENCE [LARGE SCALE GENOMIC DNA]</scope>
    <source>
        <strain evidence="4 5">DSM 3852</strain>
    </source>
</reference>
<proteinExistence type="predicted"/>
<dbReference type="Proteomes" id="UP000293296">
    <property type="component" value="Chromosome"/>
</dbReference>
<dbReference type="GO" id="GO:0016491">
    <property type="term" value="F:oxidoreductase activity"/>
    <property type="evidence" value="ECO:0007669"/>
    <property type="project" value="InterPro"/>
</dbReference>
<sequence length="204" mass="20972">MTAGPPVVFLCGPRAGGNSDAAGRAFAAGLARAGYAPRIIALRDHAFAPCRGCGACAGPGHRCVLDRPGDAAAGLFAALDAAPVAAFAAPIYFYHVPALFKAFIDRAQRRYEVRQAQGAGEVPDRLAYPLLVAGRPRGERLFEGALLTLKYFLWPFGFLPGPATLLRGLDAPGDLAGDAQALAAIEAAGEAAGEAAAVFLGDQP</sequence>
<dbReference type="PANTHER" id="PTHR43278">
    <property type="entry name" value="NAD(P)H-DEPENDENT FMN-CONTAINING OXIDOREDUCTASE YWQN-RELATED"/>
    <property type="match status" value="1"/>
</dbReference>
<accession>A0A4P6HJ64</accession>
<dbReference type="InterPro" id="IPR029039">
    <property type="entry name" value="Flavoprotein-like_sf"/>
</dbReference>
<dbReference type="OrthoDB" id="9805976at2"/>
<dbReference type="AlphaFoldDB" id="A0A4P6HJ64"/>
<evidence type="ECO:0000256" key="2">
    <source>
        <dbReference type="ARBA" id="ARBA00022643"/>
    </source>
</evidence>
<organism evidence="4 5">
    <name type="scientific">Solidesulfovibrio carbinolicus</name>
    <dbReference type="NCBI Taxonomy" id="296842"/>
    <lineage>
        <taxon>Bacteria</taxon>
        <taxon>Pseudomonadati</taxon>
        <taxon>Thermodesulfobacteriota</taxon>
        <taxon>Desulfovibrionia</taxon>
        <taxon>Desulfovibrionales</taxon>
        <taxon>Desulfovibrionaceae</taxon>
        <taxon>Solidesulfovibrio</taxon>
    </lineage>
</organism>
<name>A0A4P6HJ64_9BACT</name>
<dbReference type="InterPro" id="IPR005025">
    <property type="entry name" value="FMN_Rdtase-like_dom"/>
</dbReference>
<dbReference type="EMBL" id="CP026538">
    <property type="protein sequence ID" value="QAZ66484.1"/>
    <property type="molecule type" value="Genomic_DNA"/>
</dbReference>
<evidence type="ECO:0000313" key="5">
    <source>
        <dbReference type="Proteomes" id="UP000293296"/>
    </source>
</evidence>
<dbReference type="Pfam" id="PF03358">
    <property type="entry name" value="FMN_red"/>
    <property type="match status" value="1"/>
</dbReference>
<evidence type="ECO:0000256" key="1">
    <source>
        <dbReference type="ARBA" id="ARBA00022630"/>
    </source>
</evidence>
<evidence type="ECO:0000259" key="3">
    <source>
        <dbReference type="Pfam" id="PF03358"/>
    </source>
</evidence>
<gene>
    <name evidence="4" type="ORF">C3Y92_04195</name>
</gene>
<dbReference type="PANTHER" id="PTHR43278:SF2">
    <property type="entry name" value="IRON-SULFUR FLAVOPROTEIN"/>
    <property type="match status" value="1"/>
</dbReference>
<keyword evidence="2" id="KW-0288">FMN</keyword>
<dbReference type="Gene3D" id="3.40.50.360">
    <property type="match status" value="1"/>
</dbReference>